<feature type="chain" id="PRO_5044325223" evidence="4">
    <location>
        <begin position="26"/>
        <end position="325"/>
    </location>
</feature>
<evidence type="ECO:0000259" key="5">
    <source>
        <dbReference type="Pfam" id="PF13407"/>
    </source>
</evidence>
<dbReference type="InterPro" id="IPR028082">
    <property type="entry name" value="Peripla_BP_I"/>
</dbReference>
<dbReference type="GO" id="GO:0030313">
    <property type="term" value="C:cell envelope"/>
    <property type="evidence" value="ECO:0007669"/>
    <property type="project" value="UniProtKB-SubCell"/>
</dbReference>
<feature type="domain" description="Periplasmic binding protein" evidence="5">
    <location>
        <begin position="45"/>
        <end position="285"/>
    </location>
</feature>
<sequence length="325" mass="33449">MTFPANTLRRLVAMAVAVGSTAVLSGCGNGATTSGSSGSLTLGFVNGDTSEFAHCLQTAVEQEAKAQGVSLNTANSQMDAGKELNNIEDMISRNVDALVVQTVNIDSLEGDITRAKAANVPIYLTSVATDDVTGILGAAVVDLKKLGALDAGWIAKDAAGKQAKVGIIAGSPGAASDLMVSGFTQALPGNAKVVANQPGMFNPVKAQDVAENMIEAHPDLDYAFVANEEMAFAVRKVFDAAGAKGVKIVTENGTDKGLAAVKDGRFSATVANSPKVIGEAAVKNTVVRIGDKNTADKNTADKIARIPLTLITKDNLDEAPQYCPK</sequence>
<comment type="subcellular location">
    <subcellularLocation>
        <location evidence="1">Cell envelope</location>
    </subcellularLocation>
</comment>
<dbReference type="PANTHER" id="PTHR46847">
    <property type="entry name" value="D-ALLOSE-BINDING PERIPLASMIC PROTEIN-RELATED"/>
    <property type="match status" value="1"/>
</dbReference>
<dbReference type="CDD" id="cd01536">
    <property type="entry name" value="PBP1_ABC_sugar_binding-like"/>
    <property type="match status" value="1"/>
</dbReference>
<dbReference type="EMBL" id="CP163440">
    <property type="protein sequence ID" value="XDQ64547.1"/>
    <property type="molecule type" value="Genomic_DNA"/>
</dbReference>
<comment type="similarity">
    <text evidence="2">Belongs to the bacterial solute-binding protein 2 family.</text>
</comment>
<dbReference type="Pfam" id="PF13407">
    <property type="entry name" value="Peripla_BP_4"/>
    <property type="match status" value="1"/>
</dbReference>
<dbReference type="GO" id="GO:0030246">
    <property type="term" value="F:carbohydrate binding"/>
    <property type="evidence" value="ECO:0007669"/>
    <property type="project" value="UniProtKB-ARBA"/>
</dbReference>
<reference evidence="6" key="1">
    <citation type="submission" date="2024-07" db="EMBL/GenBank/DDBJ databases">
        <authorList>
            <person name="Yu S.T."/>
        </authorList>
    </citation>
    <scope>NUCLEOTIDE SEQUENCE</scope>
    <source>
        <strain evidence="6">R35</strain>
    </source>
</reference>
<organism evidence="6">
    <name type="scientific">Streptomyces sp. R35</name>
    <dbReference type="NCBI Taxonomy" id="3238630"/>
    <lineage>
        <taxon>Bacteria</taxon>
        <taxon>Bacillati</taxon>
        <taxon>Actinomycetota</taxon>
        <taxon>Actinomycetes</taxon>
        <taxon>Kitasatosporales</taxon>
        <taxon>Streptomycetaceae</taxon>
        <taxon>Streptomyces</taxon>
    </lineage>
</organism>
<dbReference type="AlphaFoldDB" id="A0AB39SAF2"/>
<accession>A0AB39SAF2</accession>
<evidence type="ECO:0000256" key="3">
    <source>
        <dbReference type="ARBA" id="ARBA00022729"/>
    </source>
</evidence>
<evidence type="ECO:0000313" key="6">
    <source>
        <dbReference type="EMBL" id="XDQ64547.1"/>
    </source>
</evidence>
<dbReference type="SUPFAM" id="SSF53822">
    <property type="entry name" value="Periplasmic binding protein-like I"/>
    <property type="match status" value="1"/>
</dbReference>
<evidence type="ECO:0000256" key="4">
    <source>
        <dbReference type="SAM" id="SignalP"/>
    </source>
</evidence>
<gene>
    <name evidence="6" type="ORF">AB5J50_29065</name>
</gene>
<dbReference type="PANTHER" id="PTHR46847:SF1">
    <property type="entry name" value="D-ALLOSE-BINDING PERIPLASMIC PROTEIN-RELATED"/>
    <property type="match status" value="1"/>
</dbReference>
<evidence type="ECO:0000256" key="1">
    <source>
        <dbReference type="ARBA" id="ARBA00004196"/>
    </source>
</evidence>
<proteinExistence type="inferred from homology"/>
<protein>
    <submittedName>
        <fullName evidence="6">Sugar ABC transporter substrate-binding protein</fullName>
    </submittedName>
</protein>
<dbReference type="RefSeq" id="WP_369261166.1">
    <property type="nucleotide sequence ID" value="NZ_CP163440.1"/>
</dbReference>
<name>A0AB39SAF2_9ACTN</name>
<evidence type="ECO:0000256" key="2">
    <source>
        <dbReference type="ARBA" id="ARBA00007639"/>
    </source>
</evidence>
<dbReference type="Gene3D" id="3.40.50.2300">
    <property type="match status" value="2"/>
</dbReference>
<feature type="signal peptide" evidence="4">
    <location>
        <begin position="1"/>
        <end position="25"/>
    </location>
</feature>
<dbReference type="InterPro" id="IPR025997">
    <property type="entry name" value="SBP_2_dom"/>
</dbReference>
<keyword evidence="3 4" id="KW-0732">Signal</keyword>